<evidence type="ECO:0000313" key="2">
    <source>
        <dbReference type="EMBL" id="PWV73607.1"/>
    </source>
</evidence>
<dbReference type="EMBL" id="QGTL01000007">
    <property type="protein sequence ID" value="PWV73607.1"/>
    <property type="molecule type" value="Genomic_DNA"/>
</dbReference>
<proteinExistence type="predicted"/>
<comment type="caution">
    <text evidence="2">The sequence shown here is derived from an EMBL/GenBank/DDBJ whole genome shotgun (WGS) entry which is preliminary data.</text>
</comment>
<sequence>MADGGQDPLIEVLSTTSGLPLEPTASGRQQQSGAEQQQESLSHGGTDPKYIADFEVFEGLSHEEIYSAVQQMQPGVMQQFGDQWVTMFTEISGAVTGLMIQTARAASSLHGAFASAGEAAGRQFVTEATDVYTVLSAVGHRVKAAAYGAEAVKVAVPEPVNSSVAVDTGTSVPATLVELAVPGESAALERGEGGSPAAGDRGDEPDLQADLRARR</sequence>
<organism evidence="2 3">
    <name type="scientific">Nocardia neocaledoniensis</name>
    <dbReference type="NCBI Taxonomy" id="236511"/>
    <lineage>
        <taxon>Bacteria</taxon>
        <taxon>Bacillati</taxon>
        <taxon>Actinomycetota</taxon>
        <taxon>Actinomycetes</taxon>
        <taxon>Mycobacteriales</taxon>
        <taxon>Nocardiaceae</taxon>
        <taxon>Nocardia</taxon>
    </lineage>
</organism>
<feature type="compositionally biased region" description="Low complexity" evidence="1">
    <location>
        <begin position="25"/>
        <end position="39"/>
    </location>
</feature>
<gene>
    <name evidence="2" type="ORF">DFR69_107234</name>
</gene>
<accession>A0A317NFS8</accession>
<feature type="region of interest" description="Disordered" evidence="1">
    <location>
        <begin position="183"/>
        <end position="215"/>
    </location>
</feature>
<dbReference type="AlphaFoldDB" id="A0A317NFS8"/>
<dbReference type="Proteomes" id="UP000246410">
    <property type="component" value="Unassembled WGS sequence"/>
</dbReference>
<feature type="region of interest" description="Disordered" evidence="1">
    <location>
        <begin position="1"/>
        <end position="46"/>
    </location>
</feature>
<protein>
    <submittedName>
        <fullName evidence="2">Uncharacterized protein</fullName>
    </submittedName>
</protein>
<feature type="compositionally biased region" description="Basic and acidic residues" evidence="1">
    <location>
        <begin position="200"/>
        <end position="215"/>
    </location>
</feature>
<evidence type="ECO:0000256" key="1">
    <source>
        <dbReference type="SAM" id="MobiDB-lite"/>
    </source>
</evidence>
<name>A0A317NFS8_9NOCA</name>
<reference evidence="2 3" key="1">
    <citation type="submission" date="2018-05" db="EMBL/GenBank/DDBJ databases">
        <title>Genomic Encyclopedia of Type Strains, Phase IV (KMG-IV): sequencing the most valuable type-strain genomes for metagenomic binning, comparative biology and taxonomic classification.</title>
        <authorList>
            <person name="Goeker M."/>
        </authorList>
    </citation>
    <scope>NUCLEOTIDE SEQUENCE [LARGE SCALE GENOMIC DNA]</scope>
    <source>
        <strain evidence="2 3">DSM 44717</strain>
    </source>
</reference>
<keyword evidence="3" id="KW-1185">Reference proteome</keyword>
<dbReference type="RefSeq" id="WP_110039178.1">
    <property type="nucleotide sequence ID" value="NZ_QGTL01000007.1"/>
</dbReference>
<evidence type="ECO:0000313" key="3">
    <source>
        <dbReference type="Proteomes" id="UP000246410"/>
    </source>
</evidence>